<dbReference type="InterPro" id="IPR035996">
    <property type="entry name" value="4pyrrol_Methylase_sf"/>
</dbReference>
<dbReference type="InterPro" id="IPR000878">
    <property type="entry name" value="4pyrrol_Mease"/>
</dbReference>
<dbReference type="Proteomes" id="UP001597497">
    <property type="component" value="Unassembled WGS sequence"/>
</dbReference>
<comment type="subcellular location">
    <subcellularLocation>
        <location evidence="6">Cytoplasm</location>
    </subcellularLocation>
</comment>
<reference evidence="9" key="1">
    <citation type="journal article" date="2019" name="Int. J. Syst. Evol. Microbiol.">
        <title>The Global Catalogue of Microorganisms (GCM) 10K type strain sequencing project: providing services to taxonomists for standard genome sequencing and annotation.</title>
        <authorList>
            <consortium name="The Broad Institute Genomics Platform"/>
            <consortium name="The Broad Institute Genome Sequencing Center for Infectious Disease"/>
            <person name="Wu L."/>
            <person name="Ma J."/>
        </authorList>
    </citation>
    <scope>NUCLEOTIDE SEQUENCE [LARGE SCALE GENOMIC DNA]</scope>
    <source>
        <strain evidence="9">KCTC 33676</strain>
    </source>
</reference>
<dbReference type="NCBIfam" id="TIGR00096">
    <property type="entry name" value="16S rRNA (cytidine(1402)-2'-O)-methyltransferase"/>
    <property type="match status" value="1"/>
</dbReference>
<dbReference type="InterPro" id="IPR008189">
    <property type="entry name" value="rRNA_ssu_MeTfrase_I"/>
</dbReference>
<evidence type="ECO:0000313" key="8">
    <source>
        <dbReference type="EMBL" id="MFD2671558.1"/>
    </source>
</evidence>
<dbReference type="Gene3D" id="3.30.950.10">
    <property type="entry name" value="Methyltransferase, Cobalt-precorrin-4 Transmethylase, Domain 2"/>
    <property type="match status" value="1"/>
</dbReference>
<accession>A0ABW5R978</accession>
<dbReference type="EC" id="2.1.1.198" evidence="6"/>
<comment type="catalytic activity">
    <reaction evidence="6">
        <text>cytidine(1402) in 16S rRNA + S-adenosyl-L-methionine = 2'-O-methylcytidine(1402) in 16S rRNA + S-adenosyl-L-homocysteine + H(+)</text>
        <dbReference type="Rhea" id="RHEA:42924"/>
        <dbReference type="Rhea" id="RHEA-COMP:10285"/>
        <dbReference type="Rhea" id="RHEA-COMP:10286"/>
        <dbReference type="ChEBI" id="CHEBI:15378"/>
        <dbReference type="ChEBI" id="CHEBI:57856"/>
        <dbReference type="ChEBI" id="CHEBI:59789"/>
        <dbReference type="ChEBI" id="CHEBI:74495"/>
        <dbReference type="ChEBI" id="CHEBI:82748"/>
        <dbReference type="EC" id="2.1.1.198"/>
    </reaction>
</comment>
<dbReference type="PIRSF" id="PIRSF005917">
    <property type="entry name" value="MTase_YraL"/>
    <property type="match status" value="1"/>
</dbReference>
<evidence type="ECO:0000259" key="7">
    <source>
        <dbReference type="Pfam" id="PF00590"/>
    </source>
</evidence>
<gene>
    <name evidence="6 8" type="primary">rsmI</name>
    <name evidence="8" type="ORF">ACFSUC_08065</name>
</gene>
<keyword evidence="5 6" id="KW-0949">S-adenosyl-L-methionine</keyword>
<dbReference type="GO" id="GO:0032259">
    <property type="term" value="P:methylation"/>
    <property type="evidence" value="ECO:0007669"/>
    <property type="project" value="UniProtKB-KW"/>
</dbReference>
<evidence type="ECO:0000256" key="1">
    <source>
        <dbReference type="ARBA" id="ARBA00022490"/>
    </source>
</evidence>
<dbReference type="InterPro" id="IPR014776">
    <property type="entry name" value="4pyrrole_Mease_sub2"/>
</dbReference>
<dbReference type="CDD" id="cd11648">
    <property type="entry name" value="RsmI"/>
    <property type="match status" value="1"/>
</dbReference>
<comment type="similarity">
    <text evidence="6">Belongs to the methyltransferase superfamily. RsmI family.</text>
</comment>
<protein>
    <recommendedName>
        <fullName evidence="6">Ribosomal RNA small subunit methyltransferase I</fullName>
        <ecNumber evidence="6">2.1.1.198</ecNumber>
    </recommendedName>
    <alternativeName>
        <fullName evidence="6">16S rRNA 2'-O-ribose C1402 methyltransferase</fullName>
    </alternativeName>
    <alternativeName>
        <fullName evidence="6">rRNA (cytidine-2'-O-)-methyltransferase RsmI</fullName>
    </alternativeName>
</protein>
<dbReference type="Pfam" id="PF00590">
    <property type="entry name" value="TP_methylase"/>
    <property type="match status" value="1"/>
</dbReference>
<keyword evidence="1 6" id="KW-0963">Cytoplasm</keyword>
<dbReference type="InterPro" id="IPR018063">
    <property type="entry name" value="SAM_MeTrfase_RsmI_CS"/>
</dbReference>
<dbReference type="RefSeq" id="WP_379929030.1">
    <property type="nucleotide sequence ID" value="NZ_JBHUMM010000012.1"/>
</dbReference>
<evidence type="ECO:0000256" key="4">
    <source>
        <dbReference type="ARBA" id="ARBA00022679"/>
    </source>
</evidence>
<keyword evidence="3 6" id="KW-0489">Methyltransferase</keyword>
<feature type="domain" description="Tetrapyrrole methylase" evidence="7">
    <location>
        <begin position="32"/>
        <end position="230"/>
    </location>
</feature>
<organism evidence="8 9">
    <name type="scientific">Marinicrinis sediminis</name>
    <dbReference type="NCBI Taxonomy" id="1652465"/>
    <lineage>
        <taxon>Bacteria</taxon>
        <taxon>Bacillati</taxon>
        <taxon>Bacillota</taxon>
        <taxon>Bacilli</taxon>
        <taxon>Bacillales</taxon>
        <taxon>Paenibacillaceae</taxon>
    </lineage>
</organism>
<keyword evidence="4 6" id="KW-0808">Transferase</keyword>
<evidence type="ECO:0000256" key="6">
    <source>
        <dbReference type="HAMAP-Rule" id="MF_01877"/>
    </source>
</evidence>
<evidence type="ECO:0000313" key="9">
    <source>
        <dbReference type="Proteomes" id="UP001597497"/>
    </source>
</evidence>
<keyword evidence="9" id="KW-1185">Reference proteome</keyword>
<evidence type="ECO:0000256" key="3">
    <source>
        <dbReference type="ARBA" id="ARBA00022603"/>
    </source>
</evidence>
<sequence length="307" mass="34222">MNIQKSFLPHPAAQAHRLPAHNPAPAELEYGKLYLVATPIGNLEDMTFRAVNTLHSVDWIAAEDTRQTKKLLNHFEISTRLFSYHEHNKMASGERIIDLLKEGQSVALVSDAGTPAVSDPGMEIVEAALAEGLSVIPIPGANAAISALIASGLNTKAFTFLGFLPREKKQLTQTLDQWKNHTETLVLYESPHRIKKTLAAMFEVWGDRRISCGRELTKRHEEWLRGTVASAMDYFANQPPIGEFCLVVEGNLSPEAEQIVGWWEGMQVVEHVKTYMNQGHSKKEAMKLAAGDRGVSKRDLYDQCHEL</sequence>
<dbReference type="PANTHER" id="PTHR46111">
    <property type="entry name" value="RIBOSOMAL RNA SMALL SUBUNIT METHYLTRANSFERASE I"/>
    <property type="match status" value="1"/>
</dbReference>
<dbReference type="Gene3D" id="3.40.1010.10">
    <property type="entry name" value="Cobalt-precorrin-4 Transmethylase, Domain 1"/>
    <property type="match status" value="1"/>
</dbReference>
<comment type="caution">
    <text evidence="8">The sequence shown here is derived from an EMBL/GenBank/DDBJ whole genome shotgun (WGS) entry which is preliminary data.</text>
</comment>
<dbReference type="HAMAP" id="MF_01877">
    <property type="entry name" value="16SrRNA_methyltr_I"/>
    <property type="match status" value="1"/>
</dbReference>
<evidence type="ECO:0000256" key="2">
    <source>
        <dbReference type="ARBA" id="ARBA00022552"/>
    </source>
</evidence>
<dbReference type="PANTHER" id="PTHR46111:SF1">
    <property type="entry name" value="RIBOSOMAL RNA SMALL SUBUNIT METHYLTRANSFERASE I"/>
    <property type="match status" value="1"/>
</dbReference>
<dbReference type="GO" id="GO:0008168">
    <property type="term" value="F:methyltransferase activity"/>
    <property type="evidence" value="ECO:0007669"/>
    <property type="project" value="UniProtKB-KW"/>
</dbReference>
<comment type="function">
    <text evidence="6">Catalyzes the 2'-O-methylation of the ribose of cytidine 1402 (C1402) in 16S rRNA.</text>
</comment>
<keyword evidence="2 6" id="KW-0698">rRNA processing</keyword>
<evidence type="ECO:0000256" key="5">
    <source>
        <dbReference type="ARBA" id="ARBA00022691"/>
    </source>
</evidence>
<dbReference type="InterPro" id="IPR014777">
    <property type="entry name" value="4pyrrole_Mease_sub1"/>
</dbReference>
<dbReference type="EMBL" id="JBHUMM010000012">
    <property type="protein sequence ID" value="MFD2671558.1"/>
    <property type="molecule type" value="Genomic_DNA"/>
</dbReference>
<proteinExistence type="inferred from homology"/>
<dbReference type="SUPFAM" id="SSF53790">
    <property type="entry name" value="Tetrapyrrole methylase"/>
    <property type="match status" value="1"/>
</dbReference>
<name>A0ABW5R978_9BACL</name>
<dbReference type="PROSITE" id="PS01296">
    <property type="entry name" value="RSMI"/>
    <property type="match status" value="1"/>
</dbReference>